<feature type="region of interest" description="Disordered" evidence="1">
    <location>
        <begin position="78"/>
        <end position="102"/>
    </location>
</feature>
<keyword evidence="3" id="KW-1185">Reference proteome</keyword>
<evidence type="ECO:0000313" key="3">
    <source>
        <dbReference type="Proteomes" id="UP000343317"/>
    </source>
</evidence>
<dbReference type="EMBL" id="CABPSM010000015">
    <property type="protein sequence ID" value="VVE44062.1"/>
    <property type="molecule type" value="Genomic_DNA"/>
</dbReference>
<reference evidence="2 3" key="1">
    <citation type="submission" date="2019-08" db="EMBL/GenBank/DDBJ databases">
        <authorList>
            <person name="Peeters C."/>
        </authorList>
    </citation>
    <scope>NUCLEOTIDE SEQUENCE [LARGE SCALE GENOMIC DNA]</scope>
    <source>
        <strain evidence="2 3">LMG 31112</strain>
    </source>
</reference>
<dbReference type="RefSeq" id="WP_150622823.1">
    <property type="nucleotide sequence ID" value="NZ_CABPSM010000015.1"/>
</dbReference>
<dbReference type="AlphaFoldDB" id="A0A5E4Y6T1"/>
<accession>A0A5E4Y6T1</accession>
<name>A0A5E4Y6T1_9BURK</name>
<gene>
    <name evidence="2" type="ORF">PHO31112_04306</name>
</gene>
<protein>
    <submittedName>
        <fullName evidence="2">Uncharacterized protein</fullName>
    </submittedName>
</protein>
<organism evidence="2 3">
    <name type="scientific">Pandoraea horticolens</name>
    <dbReference type="NCBI Taxonomy" id="2508298"/>
    <lineage>
        <taxon>Bacteria</taxon>
        <taxon>Pseudomonadati</taxon>
        <taxon>Pseudomonadota</taxon>
        <taxon>Betaproteobacteria</taxon>
        <taxon>Burkholderiales</taxon>
        <taxon>Burkholderiaceae</taxon>
        <taxon>Pandoraea</taxon>
    </lineage>
</organism>
<evidence type="ECO:0000256" key="1">
    <source>
        <dbReference type="SAM" id="MobiDB-lite"/>
    </source>
</evidence>
<dbReference type="Proteomes" id="UP000343317">
    <property type="component" value="Unassembled WGS sequence"/>
</dbReference>
<sequence length="102" mass="11648">MNRKGPLRRIGGEDFAVAEEILKAATFLMLPEKTRAKFIEEQMRTIQHLRNEGCSWAQIKNLLAGIGIDLSESTLRSYYSRSTKEPGNWEAKRNGAKKNRQP</sequence>
<evidence type="ECO:0000313" key="2">
    <source>
        <dbReference type="EMBL" id="VVE44062.1"/>
    </source>
</evidence>
<proteinExistence type="predicted"/>